<accession>A0ABR1F1S3</accession>
<proteinExistence type="predicted"/>
<dbReference type="PANTHER" id="PTHR23176:SF128">
    <property type="entry name" value="RHO GTPASE-ACTIVATING PROTEIN RGD1"/>
    <property type="match status" value="1"/>
</dbReference>
<evidence type="ECO:0000259" key="3">
    <source>
        <dbReference type="PROSITE" id="PS50238"/>
    </source>
</evidence>
<feature type="region of interest" description="Disordered" evidence="2">
    <location>
        <begin position="169"/>
        <end position="223"/>
    </location>
</feature>
<feature type="compositionally biased region" description="Polar residues" evidence="2">
    <location>
        <begin position="102"/>
        <end position="120"/>
    </location>
</feature>
<feature type="region of interest" description="Disordered" evidence="2">
    <location>
        <begin position="552"/>
        <end position="579"/>
    </location>
</feature>
<feature type="compositionally biased region" description="Polar residues" evidence="2">
    <location>
        <begin position="637"/>
        <end position="647"/>
    </location>
</feature>
<dbReference type="InterPro" id="IPR000198">
    <property type="entry name" value="RhoGAP_dom"/>
</dbReference>
<feature type="compositionally biased region" description="Low complexity" evidence="2">
    <location>
        <begin position="57"/>
        <end position="70"/>
    </location>
</feature>
<dbReference type="InterPro" id="IPR008936">
    <property type="entry name" value="Rho_GTPase_activation_prot"/>
</dbReference>
<sequence>MSQQQQQTIIRAAAAPVKETLVSSTSRFFSFGKKDDSNKRRISSSVSSATLAKDANSTTTLSSTQSGQTSNKTRNTPARPRTPKLGPKKKSASPVVHMATPPAQTGNGVSSGSRTLSTESPYIDLPENFVESTGFSLDEDFASILNNQKFASSPRSPGKAASARLQSLLRRRPSRATMRSFVTGSSPASSPRMQRQDGGSHNRQPSGSMLASSPPEGESLWTTSASSPLYRADIPNMPTELLDTVRILSSESGAGLDEPIDLDYADLTLTVDNSRRHRMAGWDDDGEDEITKLKYELARATQRIVELEAQAKSAHGSDDAANLDAKIEERRQTIASLEAQRTVMQTEVEVLQDHNPNTPKTHQATSSLADETEKLSRMKAELESAKKVLQTEIEELIAQRNGLLEENARLMKLRDAATVESEHLNTKNLQLSNMNDEITRQIQDKFKNNKVSHSPAPSDSSAFSAAGRGASRHKNEGSADYSPSMSSGKIPLFSRHKDTSSASGVAPPTNDEKAKSPLVQSSGGPIVDEVPEVVVAEETVHLAKPITIISTSTSSSSPLTRNRSGSGSASNSSAPTMVHSISSREINQGNSNGGGGGLKFWKRKRGPGAAVAKGFNKMFTNESGGHQGGVGGLQGFAYNSNGSMSSFEETEQHEQQPQQQQYLQPPQQNSTGGLGISLPKSASAMSALNVMAGNGGNGKHSATSKLRGMAMKVSGNGGGGSSEELAEANGQPKLFGMDISERAAMEGRKIPMIITRCIEEVEVRGMDYEGIYRKSGIKSQITAIQLLFERAPSEVWDLSEAEMNQLVREKPVEDKDKKLSQWDLVIRWYQELTEAMAQDICGVTSVLKQYLRYIPNPIITFDSYLAFVNLIDIDDVEGRIYSMTQIVKSLPSAHQRCLEVLVRHLARVVESSDKNLMTSRNLAVVFAPTLVRDYSGSREIMDANKKGIVVQFMIDHAQRVFGDEGLLV</sequence>
<reference evidence="4 5" key="1">
    <citation type="submission" date="2024-03" db="EMBL/GenBank/DDBJ databases">
        <title>Genome-scale model development and genomic sequencing of the oleaginous clade Lipomyces.</title>
        <authorList>
            <consortium name="Lawrence Berkeley National Laboratory"/>
            <person name="Czajka J.J."/>
            <person name="Han Y."/>
            <person name="Kim J."/>
            <person name="Mondo S.J."/>
            <person name="Hofstad B.A."/>
            <person name="Robles A."/>
            <person name="Haridas S."/>
            <person name="Riley R."/>
            <person name="LaButti K."/>
            <person name="Pangilinan J."/>
            <person name="Andreopoulos W."/>
            <person name="Lipzen A."/>
            <person name="Yan J."/>
            <person name="Wang M."/>
            <person name="Ng V."/>
            <person name="Grigoriev I.V."/>
            <person name="Spatafora J.W."/>
            <person name="Magnuson J.K."/>
            <person name="Baker S.E."/>
            <person name="Pomraning K.R."/>
        </authorList>
    </citation>
    <scope>NUCLEOTIDE SEQUENCE [LARGE SCALE GENOMIC DNA]</scope>
    <source>
        <strain evidence="4 5">Phaff 52-87</strain>
    </source>
</reference>
<keyword evidence="5" id="KW-1185">Reference proteome</keyword>
<feature type="region of interest" description="Disordered" evidence="2">
    <location>
        <begin position="354"/>
        <end position="374"/>
    </location>
</feature>
<feature type="compositionally biased region" description="Low complexity" evidence="2">
    <location>
        <begin position="655"/>
        <end position="668"/>
    </location>
</feature>
<evidence type="ECO:0000313" key="5">
    <source>
        <dbReference type="Proteomes" id="UP001498771"/>
    </source>
</evidence>
<feature type="region of interest" description="Disordered" evidence="2">
    <location>
        <begin position="626"/>
        <end position="678"/>
    </location>
</feature>
<evidence type="ECO:0000313" key="4">
    <source>
        <dbReference type="EMBL" id="KAK7203790.1"/>
    </source>
</evidence>
<dbReference type="Gene3D" id="1.10.555.10">
    <property type="entry name" value="Rho GTPase activation protein"/>
    <property type="match status" value="1"/>
</dbReference>
<feature type="region of interest" description="Disordered" evidence="2">
    <location>
        <begin position="449"/>
        <end position="524"/>
    </location>
</feature>
<dbReference type="GeneID" id="90038733"/>
<feature type="compositionally biased region" description="Polar residues" evidence="2">
    <location>
        <begin position="180"/>
        <end position="193"/>
    </location>
</feature>
<feature type="region of interest" description="Disordered" evidence="2">
    <location>
        <begin position="29"/>
        <end position="120"/>
    </location>
</feature>
<dbReference type="Proteomes" id="UP001498771">
    <property type="component" value="Unassembled WGS sequence"/>
</dbReference>
<evidence type="ECO:0000256" key="2">
    <source>
        <dbReference type="SAM" id="MobiDB-lite"/>
    </source>
</evidence>
<dbReference type="CDD" id="cd00159">
    <property type="entry name" value="RhoGAP"/>
    <property type="match status" value="1"/>
</dbReference>
<evidence type="ECO:0000256" key="1">
    <source>
        <dbReference type="ARBA" id="ARBA00022468"/>
    </source>
</evidence>
<feature type="compositionally biased region" description="Polar residues" evidence="2">
    <location>
        <begin position="354"/>
        <end position="369"/>
    </location>
</feature>
<feature type="compositionally biased region" description="Low complexity" evidence="2">
    <location>
        <begin position="452"/>
        <end position="469"/>
    </location>
</feature>
<protein>
    <recommendedName>
        <fullName evidence="3">Rho-GAP domain-containing protein</fullName>
    </recommendedName>
</protein>
<name>A0ABR1F1S3_9ASCO</name>
<organism evidence="4 5">
    <name type="scientific">Myxozyma melibiosi</name>
    <dbReference type="NCBI Taxonomy" id="54550"/>
    <lineage>
        <taxon>Eukaryota</taxon>
        <taxon>Fungi</taxon>
        <taxon>Dikarya</taxon>
        <taxon>Ascomycota</taxon>
        <taxon>Saccharomycotina</taxon>
        <taxon>Lipomycetes</taxon>
        <taxon>Lipomycetales</taxon>
        <taxon>Lipomycetaceae</taxon>
        <taxon>Myxozyma</taxon>
    </lineage>
</organism>
<dbReference type="SUPFAM" id="SSF48350">
    <property type="entry name" value="GTPase activation domain, GAP"/>
    <property type="match status" value="1"/>
</dbReference>
<gene>
    <name evidence="4" type="ORF">BZA70DRAFT_282098</name>
</gene>
<dbReference type="Pfam" id="PF00620">
    <property type="entry name" value="RhoGAP"/>
    <property type="match status" value="2"/>
</dbReference>
<dbReference type="RefSeq" id="XP_064766823.1">
    <property type="nucleotide sequence ID" value="XM_064913221.1"/>
</dbReference>
<feature type="compositionally biased region" description="Polar residues" evidence="2">
    <location>
        <begin position="201"/>
        <end position="211"/>
    </location>
</feature>
<dbReference type="InterPro" id="IPR050729">
    <property type="entry name" value="Rho-GAP"/>
</dbReference>
<dbReference type="PANTHER" id="PTHR23176">
    <property type="entry name" value="RHO/RAC/CDC GTPASE-ACTIVATING PROTEIN"/>
    <property type="match status" value="1"/>
</dbReference>
<dbReference type="SMART" id="SM00324">
    <property type="entry name" value="RhoGAP"/>
    <property type="match status" value="1"/>
</dbReference>
<comment type="caution">
    <text evidence="4">The sequence shown here is derived from an EMBL/GenBank/DDBJ whole genome shotgun (WGS) entry which is preliminary data.</text>
</comment>
<dbReference type="PROSITE" id="PS50238">
    <property type="entry name" value="RHOGAP"/>
    <property type="match status" value="1"/>
</dbReference>
<dbReference type="EMBL" id="JBBJBU010000010">
    <property type="protein sequence ID" value="KAK7203790.1"/>
    <property type="molecule type" value="Genomic_DNA"/>
</dbReference>
<feature type="domain" description="Rho-GAP" evidence="3">
    <location>
        <begin position="737"/>
        <end position="961"/>
    </location>
</feature>
<feature type="compositionally biased region" description="Low complexity" evidence="2">
    <location>
        <begin position="552"/>
        <end position="574"/>
    </location>
</feature>
<keyword evidence="1" id="KW-0343">GTPase activation</keyword>